<comment type="subcellular location">
    <subcellularLocation>
        <location evidence="3 9">Cytoplasm</location>
    </subcellularLocation>
</comment>
<comment type="function">
    <text evidence="2 9">Removes 5-oxoproline from various penultimate amino acid residues except L-proline.</text>
</comment>
<evidence type="ECO:0000313" key="13">
    <source>
        <dbReference type="Proteomes" id="UP000235682"/>
    </source>
</evidence>
<comment type="similarity">
    <text evidence="4 9">Belongs to the peptidase C15 family.</text>
</comment>
<reference evidence="12 13" key="1">
    <citation type="submission" date="2017-09" db="EMBL/GenBank/DDBJ databases">
        <title>Bacterial strain isolated from the female urinary microbiota.</title>
        <authorList>
            <person name="Thomas-White K."/>
            <person name="Kumar N."/>
            <person name="Forster S."/>
            <person name="Putonti C."/>
            <person name="Lawley T."/>
            <person name="Wolfe A.J."/>
        </authorList>
    </citation>
    <scope>NUCLEOTIDE SEQUENCE [LARGE SCALE GENOMIC DNA]</scope>
    <source>
        <strain evidence="12 13">UMB0852</strain>
    </source>
</reference>
<dbReference type="HAMAP" id="MF_00417">
    <property type="entry name" value="Pyrrolid_peptidase"/>
    <property type="match status" value="1"/>
</dbReference>
<protein>
    <recommendedName>
        <fullName evidence="9">Pyrrolidone-carboxylate peptidase</fullName>
        <ecNumber evidence="9">3.4.19.3</ecNumber>
    </recommendedName>
    <alternativeName>
        <fullName evidence="9">5-oxoprolyl-peptidase</fullName>
    </alternativeName>
    <alternativeName>
        <fullName evidence="9">Pyroglutamyl-peptidase I</fullName>
        <shortName evidence="9">PGP-I</shortName>
        <shortName evidence="9">Pyrase</shortName>
    </alternativeName>
</protein>
<evidence type="ECO:0000256" key="3">
    <source>
        <dbReference type="ARBA" id="ARBA00004496"/>
    </source>
</evidence>
<accession>A0A1G8N2B8</accession>
<comment type="catalytic activity">
    <reaction evidence="1 9 10">
        <text>Release of an N-terminal pyroglutamyl group from a polypeptide, the second amino acid generally not being Pro.</text>
        <dbReference type="EC" id="3.4.19.3"/>
    </reaction>
</comment>
<keyword evidence="8 9" id="KW-0788">Thiol protease</keyword>
<dbReference type="InterPro" id="IPR029762">
    <property type="entry name" value="PGP-I_bact-type"/>
</dbReference>
<keyword evidence="7 9" id="KW-0378">Hydrolase</keyword>
<name>A0A1G8N2B8_9LACT</name>
<dbReference type="EC" id="3.4.19.3" evidence="9"/>
<dbReference type="PANTHER" id="PTHR23402:SF1">
    <property type="entry name" value="PYROGLUTAMYL-PEPTIDASE I"/>
    <property type="match status" value="1"/>
</dbReference>
<dbReference type="NCBIfam" id="TIGR00504">
    <property type="entry name" value="pyro_pdase"/>
    <property type="match status" value="1"/>
</dbReference>
<evidence type="ECO:0000256" key="4">
    <source>
        <dbReference type="ARBA" id="ARBA00006641"/>
    </source>
</evidence>
<evidence type="ECO:0000313" key="12">
    <source>
        <dbReference type="EMBL" id="PMC58114.1"/>
    </source>
</evidence>
<dbReference type="NCBIfam" id="NF009676">
    <property type="entry name" value="PRK13197.1"/>
    <property type="match status" value="1"/>
</dbReference>
<dbReference type="InterPro" id="IPR036440">
    <property type="entry name" value="Peptidase_C15-like_sf"/>
</dbReference>
<dbReference type="AlphaFoldDB" id="A0A1G8N2B8"/>
<dbReference type="InterPro" id="IPR016125">
    <property type="entry name" value="Peptidase_C15-like"/>
</dbReference>
<feature type="active site" evidence="9 11">
    <location>
        <position position="141"/>
    </location>
</feature>
<dbReference type="InterPro" id="IPR000816">
    <property type="entry name" value="Peptidase_C15"/>
</dbReference>
<feature type="active site" evidence="9">
    <location>
        <position position="165"/>
    </location>
</feature>
<keyword evidence="5 9" id="KW-0963">Cytoplasm</keyword>
<dbReference type="InterPro" id="IPR033693">
    <property type="entry name" value="PGPEP1_Glu_AS"/>
</dbReference>
<evidence type="ECO:0000256" key="11">
    <source>
        <dbReference type="PROSITE-ProRule" id="PRU10077"/>
    </source>
</evidence>
<dbReference type="InterPro" id="IPR033694">
    <property type="entry name" value="PGPEP1_Cys_AS"/>
</dbReference>
<organism evidence="12 13">
    <name type="scientific">Dolosicoccus paucivorans</name>
    <dbReference type="NCBI Taxonomy" id="84521"/>
    <lineage>
        <taxon>Bacteria</taxon>
        <taxon>Bacillati</taxon>
        <taxon>Bacillota</taxon>
        <taxon>Bacilli</taxon>
        <taxon>Lactobacillales</taxon>
        <taxon>Aerococcaceae</taxon>
        <taxon>Dolosicoccus</taxon>
    </lineage>
</organism>
<evidence type="ECO:0000256" key="6">
    <source>
        <dbReference type="ARBA" id="ARBA00022670"/>
    </source>
</evidence>
<keyword evidence="6 9" id="KW-0645">Protease</keyword>
<dbReference type="GO" id="GO:0006508">
    <property type="term" value="P:proteolysis"/>
    <property type="evidence" value="ECO:0007669"/>
    <property type="project" value="UniProtKB-KW"/>
</dbReference>
<evidence type="ECO:0000256" key="10">
    <source>
        <dbReference type="PROSITE-ProRule" id="PRU10076"/>
    </source>
</evidence>
<dbReference type="Gene3D" id="3.40.630.20">
    <property type="entry name" value="Peptidase C15, pyroglutamyl peptidase I-like"/>
    <property type="match status" value="1"/>
</dbReference>
<comment type="subunit">
    <text evidence="9">Homotetramer.</text>
</comment>
<comment type="caution">
    <text evidence="12">The sequence shown here is derived from an EMBL/GenBank/DDBJ whole genome shotgun (WGS) entry which is preliminary data.</text>
</comment>
<evidence type="ECO:0000256" key="2">
    <source>
        <dbReference type="ARBA" id="ARBA00002280"/>
    </source>
</evidence>
<evidence type="ECO:0000256" key="7">
    <source>
        <dbReference type="ARBA" id="ARBA00022801"/>
    </source>
</evidence>
<dbReference type="PROSITE" id="PS01334">
    <property type="entry name" value="PYRASE_CYS"/>
    <property type="match status" value="1"/>
</dbReference>
<feature type="active site" evidence="9 10">
    <location>
        <position position="78"/>
    </location>
</feature>
<dbReference type="Proteomes" id="UP000235682">
    <property type="component" value="Unassembled WGS sequence"/>
</dbReference>
<dbReference type="Pfam" id="PF01470">
    <property type="entry name" value="Peptidase_C15"/>
    <property type="match status" value="1"/>
</dbReference>
<dbReference type="OrthoDB" id="9779738at2"/>
<dbReference type="STRING" id="84521.SAMN04487994_10416"/>
<evidence type="ECO:0000256" key="8">
    <source>
        <dbReference type="ARBA" id="ARBA00022807"/>
    </source>
</evidence>
<dbReference type="RefSeq" id="WP_092086017.1">
    <property type="nucleotide sequence ID" value="NZ_FNEL01000041.1"/>
</dbReference>
<dbReference type="CDD" id="cd00501">
    <property type="entry name" value="Peptidase_C15"/>
    <property type="match status" value="1"/>
</dbReference>
<keyword evidence="13" id="KW-1185">Reference proteome</keyword>
<gene>
    <name evidence="9 12" type="primary">pcp</name>
    <name evidence="12" type="ORF">CJ205_06145</name>
</gene>
<dbReference type="PROSITE" id="PS01333">
    <property type="entry name" value="PYRASE_GLU"/>
    <property type="match status" value="1"/>
</dbReference>
<dbReference type="FunFam" id="3.40.630.20:FF:000001">
    <property type="entry name" value="Pyrrolidone-carboxylate peptidase"/>
    <property type="match status" value="1"/>
</dbReference>
<evidence type="ECO:0000256" key="5">
    <source>
        <dbReference type="ARBA" id="ARBA00022490"/>
    </source>
</evidence>
<proteinExistence type="inferred from homology"/>
<evidence type="ECO:0000256" key="9">
    <source>
        <dbReference type="HAMAP-Rule" id="MF_00417"/>
    </source>
</evidence>
<sequence length="215" mass="23474">MKILVTGFDPFGGDAINPAIEAVKLLPNTIKDAEIIKVEIPTVFHKSGDVLLDAMRTHEPDMVLAIGQAGGRSGLTPERVAINEDDARIPDNEGNQPIDVVIHEDGAPAYFSTLPIKAMTQAIRDAGLPASVSNTAGTFVCNHIMYQALYYAHKEFPKTKAGFMHIPFMTEQVVDRPDQPSMSLQDMSRGIEVAIEAMIDFKDKEDIKMVGGKTH</sequence>
<dbReference type="GO" id="GO:0005829">
    <property type="term" value="C:cytosol"/>
    <property type="evidence" value="ECO:0007669"/>
    <property type="project" value="InterPro"/>
</dbReference>
<dbReference type="EMBL" id="PNHE01000025">
    <property type="protein sequence ID" value="PMC58114.1"/>
    <property type="molecule type" value="Genomic_DNA"/>
</dbReference>
<dbReference type="PIRSF" id="PIRSF015592">
    <property type="entry name" value="Prld-crbxl_pptds"/>
    <property type="match status" value="1"/>
</dbReference>
<dbReference type="PRINTS" id="PR00706">
    <property type="entry name" value="PYROGLUPTASE"/>
</dbReference>
<evidence type="ECO:0000256" key="1">
    <source>
        <dbReference type="ARBA" id="ARBA00001770"/>
    </source>
</evidence>
<dbReference type="PANTHER" id="PTHR23402">
    <property type="entry name" value="PROTEASE FAMILY C15 PYROGLUTAMYL-PEPTIDASE I-RELATED"/>
    <property type="match status" value="1"/>
</dbReference>
<dbReference type="GO" id="GO:0016920">
    <property type="term" value="F:pyroglutamyl-peptidase activity"/>
    <property type="evidence" value="ECO:0007669"/>
    <property type="project" value="UniProtKB-UniRule"/>
</dbReference>
<dbReference type="SUPFAM" id="SSF53182">
    <property type="entry name" value="Pyrrolidone carboxyl peptidase (pyroglutamate aminopeptidase)"/>
    <property type="match status" value="1"/>
</dbReference>